<feature type="region of interest" description="Disordered" evidence="1">
    <location>
        <begin position="123"/>
        <end position="142"/>
    </location>
</feature>
<proteinExistence type="predicted"/>
<accession>A0A9P9FSK9</accession>
<keyword evidence="3" id="KW-1185">Reference proteome</keyword>
<dbReference type="AlphaFoldDB" id="A0A9P9FSK9"/>
<comment type="caution">
    <text evidence="2">The sequence shown here is derived from an EMBL/GenBank/DDBJ whole genome shotgun (WGS) entry which is preliminary data.</text>
</comment>
<organism evidence="2 3">
    <name type="scientific">Dactylonectria macrodidyma</name>
    <dbReference type="NCBI Taxonomy" id="307937"/>
    <lineage>
        <taxon>Eukaryota</taxon>
        <taxon>Fungi</taxon>
        <taxon>Dikarya</taxon>
        <taxon>Ascomycota</taxon>
        <taxon>Pezizomycotina</taxon>
        <taxon>Sordariomycetes</taxon>
        <taxon>Hypocreomycetidae</taxon>
        <taxon>Hypocreales</taxon>
        <taxon>Nectriaceae</taxon>
        <taxon>Dactylonectria</taxon>
    </lineage>
</organism>
<sequence length="142" mass="16363">MAADDESDYSSANDDSDPAMITIQIQQRILQLKNDREKRTKAVLQESSIAFDKLRTRVVAYEAERHQKESKCYASHVKALADATYRRKDIEARMLSLVMRMNSYTKELEEMMMKGYLGREEDMKKAGTRGRRSGEQGCCESH</sequence>
<protein>
    <submittedName>
        <fullName evidence="2">Uncharacterized protein</fullName>
    </submittedName>
</protein>
<name>A0A9P9FSK9_9HYPO</name>
<gene>
    <name evidence="2" type="ORF">EDB81DRAFT_186536</name>
</gene>
<evidence type="ECO:0000313" key="3">
    <source>
        <dbReference type="Proteomes" id="UP000738349"/>
    </source>
</evidence>
<dbReference type="EMBL" id="JAGMUV010000002">
    <property type="protein sequence ID" value="KAH7170983.1"/>
    <property type="molecule type" value="Genomic_DNA"/>
</dbReference>
<dbReference type="Proteomes" id="UP000738349">
    <property type="component" value="Unassembled WGS sequence"/>
</dbReference>
<reference evidence="2" key="1">
    <citation type="journal article" date="2021" name="Nat. Commun.">
        <title>Genetic determinants of endophytism in the Arabidopsis root mycobiome.</title>
        <authorList>
            <person name="Mesny F."/>
            <person name="Miyauchi S."/>
            <person name="Thiergart T."/>
            <person name="Pickel B."/>
            <person name="Atanasova L."/>
            <person name="Karlsson M."/>
            <person name="Huettel B."/>
            <person name="Barry K.W."/>
            <person name="Haridas S."/>
            <person name="Chen C."/>
            <person name="Bauer D."/>
            <person name="Andreopoulos W."/>
            <person name="Pangilinan J."/>
            <person name="LaButti K."/>
            <person name="Riley R."/>
            <person name="Lipzen A."/>
            <person name="Clum A."/>
            <person name="Drula E."/>
            <person name="Henrissat B."/>
            <person name="Kohler A."/>
            <person name="Grigoriev I.V."/>
            <person name="Martin F.M."/>
            <person name="Hacquard S."/>
        </authorList>
    </citation>
    <scope>NUCLEOTIDE SEQUENCE</scope>
    <source>
        <strain evidence="2">MPI-CAGE-AT-0147</strain>
    </source>
</reference>
<evidence type="ECO:0000313" key="2">
    <source>
        <dbReference type="EMBL" id="KAH7170983.1"/>
    </source>
</evidence>
<evidence type="ECO:0000256" key="1">
    <source>
        <dbReference type="SAM" id="MobiDB-lite"/>
    </source>
</evidence>
<dbReference type="OrthoDB" id="4923153at2759"/>